<keyword evidence="1" id="KW-0479">Metal-binding</keyword>
<dbReference type="GO" id="GO:0008270">
    <property type="term" value="F:zinc ion binding"/>
    <property type="evidence" value="ECO:0007669"/>
    <property type="project" value="InterPro"/>
</dbReference>
<evidence type="ECO:0000256" key="3">
    <source>
        <dbReference type="ARBA" id="ARBA00022833"/>
    </source>
</evidence>
<dbReference type="InterPro" id="IPR016192">
    <property type="entry name" value="APOBEC/CMP_deaminase_Zn-bd"/>
</dbReference>
<feature type="domain" description="CMP/dCMP-type deaminase" evidence="4">
    <location>
        <begin position="57"/>
        <end position="178"/>
    </location>
</feature>
<dbReference type="CDD" id="cd01285">
    <property type="entry name" value="nucleoside_deaminase"/>
    <property type="match status" value="1"/>
</dbReference>
<dbReference type="VEuPathDB" id="FungiDB:B9J08_003864"/>
<keyword evidence="2" id="KW-0378">Hydrolase</keyword>
<reference evidence="6" key="1">
    <citation type="journal article" date="2015" name="BMC Genomics">
        <title>Draft genome of a commonly misdiagnosed multidrug resistant pathogen Candida auris.</title>
        <authorList>
            <person name="Chatterjee S."/>
            <person name="Alampalli S.V."/>
            <person name="Nageshan R.K."/>
            <person name="Chettiar S.T."/>
            <person name="Joshi S."/>
            <person name="Tatu U.S."/>
        </authorList>
    </citation>
    <scope>NUCLEOTIDE SEQUENCE [LARGE SCALE GENOMIC DNA]</scope>
    <source>
        <strain evidence="6">6684</strain>
    </source>
</reference>
<comment type="caution">
    <text evidence="5">The sequence shown here is derived from an EMBL/GenBank/DDBJ whole genome shotgun (WGS) entry which is preliminary data.</text>
</comment>
<organism evidence="5 6">
    <name type="scientific">Candidozyma auris</name>
    <name type="common">Yeast</name>
    <name type="synonym">Candida auris</name>
    <dbReference type="NCBI Taxonomy" id="498019"/>
    <lineage>
        <taxon>Eukaryota</taxon>
        <taxon>Fungi</taxon>
        <taxon>Dikarya</taxon>
        <taxon>Ascomycota</taxon>
        <taxon>Saccharomycotina</taxon>
        <taxon>Pichiomycetes</taxon>
        <taxon>Metschnikowiaceae</taxon>
        <taxon>Candidozyma</taxon>
    </lineage>
</organism>
<dbReference type="Pfam" id="PF00383">
    <property type="entry name" value="dCMP_cyt_deam_1"/>
    <property type="match status" value="1"/>
</dbReference>
<name>A0A0L0P6W5_CANAR</name>
<evidence type="ECO:0000313" key="6">
    <source>
        <dbReference type="Proteomes" id="UP000037122"/>
    </source>
</evidence>
<dbReference type="Gene3D" id="3.40.140.10">
    <property type="entry name" value="Cytidine Deaminase, domain 2"/>
    <property type="match status" value="1"/>
</dbReference>
<dbReference type="GO" id="GO:0002100">
    <property type="term" value="P:tRNA wobble adenosine to inosine editing"/>
    <property type="evidence" value="ECO:0007669"/>
    <property type="project" value="TreeGrafter"/>
</dbReference>
<evidence type="ECO:0000256" key="2">
    <source>
        <dbReference type="ARBA" id="ARBA00022801"/>
    </source>
</evidence>
<dbReference type="VEuPathDB" id="FungiDB:CJI97_003936"/>
<evidence type="ECO:0000313" key="5">
    <source>
        <dbReference type="EMBL" id="KNE02049.1"/>
    </source>
</evidence>
<dbReference type="VEuPathDB" id="FungiDB:CJI96_0002393"/>
<dbReference type="GO" id="GO:0005634">
    <property type="term" value="C:nucleus"/>
    <property type="evidence" value="ECO:0007669"/>
    <property type="project" value="TreeGrafter"/>
</dbReference>
<evidence type="ECO:0000259" key="4">
    <source>
        <dbReference type="PROSITE" id="PS51747"/>
    </source>
</evidence>
<dbReference type="InterPro" id="IPR016193">
    <property type="entry name" value="Cytidine_deaminase-like"/>
</dbReference>
<gene>
    <name evidence="5" type="ORF">QG37_00725</name>
</gene>
<protein>
    <recommendedName>
        <fullName evidence="4">CMP/dCMP-type deaminase domain-containing protein</fullName>
    </recommendedName>
</protein>
<dbReference type="EMBL" id="LGST01000006">
    <property type="protein sequence ID" value="KNE02049.1"/>
    <property type="molecule type" value="Genomic_DNA"/>
</dbReference>
<dbReference type="PROSITE" id="PS00903">
    <property type="entry name" value="CYT_DCMP_DEAMINASES_1"/>
    <property type="match status" value="1"/>
</dbReference>
<dbReference type="GO" id="GO:0005737">
    <property type="term" value="C:cytoplasm"/>
    <property type="evidence" value="ECO:0007669"/>
    <property type="project" value="TreeGrafter"/>
</dbReference>
<dbReference type="PROSITE" id="PS51747">
    <property type="entry name" value="CYT_DCMP_DEAMINASES_2"/>
    <property type="match status" value="1"/>
</dbReference>
<sequence length="330" mass="36664">MTPNFENQQIRTIPIPSALQMLIAQQLGGSQSSPGFHSSITAPELRLNPSRHMKDLTPHFKFLALATFVAYRALCNLETPVACLLVDKRTGKILSYGCNDTNASLNGTRHAEFVAIDRVLEENHLVGASLENISKFFSGVALYVTVEPCVMCALALQQLGIGEVFFGAANDRFGGNGSVIKVQQSSIPNYYASFGGIMRTEAVYLLRCFYIQENESAPVPKIKKNKDIEGKSFPPNIPFDQFLTETEFVTLYGSERLRLFFPGPAEDIEMSPLIGKGYRFHELVDAQAILSIPHVKNLYPKGDITVEEDIQALDRLLPFIDDDGKVRWNV</sequence>
<evidence type="ECO:0000256" key="1">
    <source>
        <dbReference type="ARBA" id="ARBA00022723"/>
    </source>
</evidence>
<dbReference type="InterPro" id="IPR002125">
    <property type="entry name" value="CMP_dCMP_dom"/>
</dbReference>
<dbReference type="PANTHER" id="PTHR11079">
    <property type="entry name" value="CYTOSINE DEAMINASE FAMILY MEMBER"/>
    <property type="match status" value="1"/>
</dbReference>
<proteinExistence type="predicted"/>
<dbReference type="PANTHER" id="PTHR11079:SF149">
    <property type="entry name" value="TRNA-SPECIFIC ADENOSINE DEAMINASE 2"/>
    <property type="match status" value="1"/>
</dbReference>
<dbReference type="SUPFAM" id="SSF53927">
    <property type="entry name" value="Cytidine deaminase-like"/>
    <property type="match status" value="1"/>
</dbReference>
<accession>A0A0L0P6W5</accession>
<dbReference type="VEuPathDB" id="FungiDB:CJJ07_003786"/>
<dbReference type="AlphaFoldDB" id="A0A0L0P6W5"/>
<dbReference type="Proteomes" id="UP000037122">
    <property type="component" value="Unassembled WGS sequence"/>
</dbReference>
<dbReference type="VEuPathDB" id="FungiDB:QG37_00725"/>
<dbReference type="GO" id="GO:0052717">
    <property type="term" value="F:tRNA-specific adenosine-34 deaminase activity"/>
    <property type="evidence" value="ECO:0007669"/>
    <property type="project" value="TreeGrafter"/>
</dbReference>
<keyword evidence="3" id="KW-0862">Zinc</keyword>